<dbReference type="AlphaFoldDB" id="A0A2I0LFA9"/>
<protein>
    <submittedName>
        <fullName evidence="1">Uncharacterized protein</fullName>
    </submittedName>
</protein>
<dbReference type="Proteomes" id="UP000233551">
    <property type="component" value="Unassembled WGS sequence"/>
</dbReference>
<comment type="caution">
    <text evidence="1">The sequence shown here is derived from an EMBL/GenBank/DDBJ whole genome shotgun (WGS) entry which is preliminary data.</text>
</comment>
<evidence type="ECO:0000313" key="1">
    <source>
        <dbReference type="EMBL" id="PKI79372.1"/>
    </source>
</evidence>
<dbReference type="EMBL" id="PGOL01000008">
    <property type="protein sequence ID" value="PKI79372.1"/>
    <property type="molecule type" value="Genomic_DNA"/>
</dbReference>
<proteinExistence type="predicted"/>
<reference evidence="1 2" key="1">
    <citation type="submission" date="2017-11" db="EMBL/GenBank/DDBJ databases">
        <title>De-novo sequencing of pomegranate (Punica granatum L.) genome.</title>
        <authorList>
            <person name="Akparov Z."/>
            <person name="Amiraslanov A."/>
            <person name="Hajiyeva S."/>
            <person name="Abbasov M."/>
            <person name="Kaur K."/>
            <person name="Hamwieh A."/>
            <person name="Solovyev V."/>
            <person name="Salamov A."/>
            <person name="Braich B."/>
            <person name="Kosarev P."/>
            <person name="Mahmoud A."/>
            <person name="Hajiyev E."/>
            <person name="Babayeva S."/>
            <person name="Izzatullayeva V."/>
            <person name="Mammadov A."/>
            <person name="Mammadov A."/>
            <person name="Sharifova S."/>
            <person name="Ojaghi J."/>
            <person name="Eynullazada K."/>
            <person name="Bayramov B."/>
            <person name="Abdulazimova A."/>
            <person name="Shahmuradov I."/>
        </authorList>
    </citation>
    <scope>NUCLEOTIDE SEQUENCE [LARGE SCALE GENOMIC DNA]</scope>
    <source>
        <strain evidence="2">cv. AG2017</strain>
        <tissue evidence="1">Leaf</tissue>
    </source>
</reference>
<organism evidence="1 2">
    <name type="scientific">Punica granatum</name>
    <name type="common">Pomegranate</name>
    <dbReference type="NCBI Taxonomy" id="22663"/>
    <lineage>
        <taxon>Eukaryota</taxon>
        <taxon>Viridiplantae</taxon>
        <taxon>Streptophyta</taxon>
        <taxon>Embryophyta</taxon>
        <taxon>Tracheophyta</taxon>
        <taxon>Spermatophyta</taxon>
        <taxon>Magnoliopsida</taxon>
        <taxon>eudicotyledons</taxon>
        <taxon>Gunneridae</taxon>
        <taxon>Pentapetalae</taxon>
        <taxon>rosids</taxon>
        <taxon>malvids</taxon>
        <taxon>Myrtales</taxon>
        <taxon>Lythraceae</taxon>
        <taxon>Punica</taxon>
    </lineage>
</organism>
<gene>
    <name evidence="1" type="ORF">CRG98_000250</name>
</gene>
<name>A0A2I0LFA9_PUNGR</name>
<evidence type="ECO:0000313" key="2">
    <source>
        <dbReference type="Proteomes" id="UP000233551"/>
    </source>
</evidence>
<sequence length="97" mass="11032">MVLLPWLGQTRGLKPYHDPNIVPSQDLKIYVAYHEHSKARRLLTPREIPSLLTPCQPCDFTRISSRLTLTLHGARTGPVSQDLQLSLMERPFSLDTP</sequence>
<keyword evidence="2" id="KW-1185">Reference proteome</keyword>
<accession>A0A2I0LFA9</accession>